<keyword evidence="1" id="KW-1133">Transmembrane helix</keyword>
<dbReference type="RefSeq" id="WP_126930265.1">
    <property type="nucleotide sequence ID" value="NZ_RXLZ01000073.1"/>
</dbReference>
<dbReference type="AlphaFoldDB" id="A0A431UBY0"/>
<organism evidence="2 3">
    <name type="scientific">Stenotrophomonas maltophilia</name>
    <name type="common">Pseudomonas maltophilia</name>
    <name type="synonym">Xanthomonas maltophilia</name>
    <dbReference type="NCBI Taxonomy" id="40324"/>
    <lineage>
        <taxon>Bacteria</taxon>
        <taxon>Pseudomonadati</taxon>
        <taxon>Pseudomonadota</taxon>
        <taxon>Gammaproteobacteria</taxon>
        <taxon>Lysobacterales</taxon>
        <taxon>Lysobacteraceae</taxon>
        <taxon>Stenotrophomonas</taxon>
        <taxon>Stenotrophomonas maltophilia group</taxon>
    </lineage>
</organism>
<evidence type="ECO:0000313" key="2">
    <source>
        <dbReference type="EMBL" id="RTQ86057.1"/>
    </source>
</evidence>
<keyword evidence="1" id="KW-0472">Membrane</keyword>
<feature type="transmembrane region" description="Helical" evidence="1">
    <location>
        <begin position="37"/>
        <end position="57"/>
    </location>
</feature>
<protein>
    <submittedName>
        <fullName evidence="2">DUF3325 domain-containing protein</fullName>
    </submittedName>
</protein>
<accession>A0A431UBY0</accession>
<keyword evidence="1" id="KW-0812">Transmembrane</keyword>
<feature type="transmembrane region" description="Helical" evidence="1">
    <location>
        <begin position="64"/>
        <end position="86"/>
    </location>
</feature>
<gene>
    <name evidence="2" type="ORF">EKL94_19210</name>
</gene>
<reference evidence="2 3" key="1">
    <citation type="submission" date="2018-12" db="EMBL/GenBank/DDBJ databases">
        <authorList>
            <person name="Kartti S."/>
            <person name="Manni A."/>
            <person name="Chemao El Fihri M.W."/>
            <person name="Laamarti M."/>
            <person name="Temsamani L."/>
            <person name="El Jamali J.E."/>
            <person name="Ouadghiri M."/>
            <person name="Ibrahimi A."/>
            <person name="Filati-Maltouf A."/>
        </authorList>
    </citation>
    <scope>NUCLEOTIDE SEQUENCE [LARGE SCALE GENOMIC DNA]</scope>
    <source>
        <strain evidence="2 3">MDMC339</strain>
    </source>
</reference>
<proteinExistence type="predicted"/>
<sequence>MIHVILFVLSLAAFGCLALTMERHQRDVLRRVLSMQAVQQLRAIGWALLVFTSVFAMRGLGVGFGLAALSGHTSVAAGVVVLAMVAHGRLNR</sequence>
<evidence type="ECO:0000256" key="1">
    <source>
        <dbReference type="SAM" id="Phobius"/>
    </source>
</evidence>
<dbReference type="Pfam" id="PF11804">
    <property type="entry name" value="DUF3325"/>
    <property type="match status" value="1"/>
</dbReference>
<comment type="caution">
    <text evidence="2">The sequence shown here is derived from an EMBL/GenBank/DDBJ whole genome shotgun (WGS) entry which is preliminary data.</text>
</comment>
<dbReference type="Proteomes" id="UP000271705">
    <property type="component" value="Unassembled WGS sequence"/>
</dbReference>
<evidence type="ECO:0000313" key="3">
    <source>
        <dbReference type="Proteomes" id="UP000271705"/>
    </source>
</evidence>
<dbReference type="InterPro" id="IPR021762">
    <property type="entry name" value="DUF3325"/>
</dbReference>
<dbReference type="EMBL" id="RXLZ01000073">
    <property type="protein sequence ID" value="RTQ86057.1"/>
    <property type="molecule type" value="Genomic_DNA"/>
</dbReference>
<name>A0A431UBY0_STEMA</name>